<protein>
    <submittedName>
        <fullName evidence="1">Uncharacterized protein</fullName>
    </submittedName>
</protein>
<reference evidence="1 2" key="1">
    <citation type="submission" date="2024-01" db="EMBL/GenBank/DDBJ databases">
        <title>The genomes of 5 underutilized Papilionoideae crops provide insights into root nodulation and disease resistanc.</title>
        <authorList>
            <person name="Jiang F."/>
        </authorList>
    </citation>
    <scope>NUCLEOTIDE SEQUENCE [LARGE SCALE GENOMIC DNA]</scope>
    <source>
        <strain evidence="1">LVBAO_FW01</strain>
        <tissue evidence="1">Leaves</tissue>
    </source>
</reference>
<proteinExistence type="predicted"/>
<comment type="caution">
    <text evidence="1">The sequence shown here is derived from an EMBL/GenBank/DDBJ whole genome shotgun (WGS) entry which is preliminary data.</text>
</comment>
<dbReference type="AlphaFoldDB" id="A0AAN9MR05"/>
<evidence type="ECO:0000313" key="1">
    <source>
        <dbReference type="EMBL" id="KAK7358992.1"/>
    </source>
</evidence>
<dbReference type="EMBL" id="JAYMYQ010000001">
    <property type="protein sequence ID" value="KAK7358992.1"/>
    <property type="molecule type" value="Genomic_DNA"/>
</dbReference>
<organism evidence="1 2">
    <name type="scientific">Canavalia gladiata</name>
    <name type="common">Sword bean</name>
    <name type="synonym">Dolichos gladiatus</name>
    <dbReference type="NCBI Taxonomy" id="3824"/>
    <lineage>
        <taxon>Eukaryota</taxon>
        <taxon>Viridiplantae</taxon>
        <taxon>Streptophyta</taxon>
        <taxon>Embryophyta</taxon>
        <taxon>Tracheophyta</taxon>
        <taxon>Spermatophyta</taxon>
        <taxon>Magnoliopsida</taxon>
        <taxon>eudicotyledons</taxon>
        <taxon>Gunneridae</taxon>
        <taxon>Pentapetalae</taxon>
        <taxon>rosids</taxon>
        <taxon>fabids</taxon>
        <taxon>Fabales</taxon>
        <taxon>Fabaceae</taxon>
        <taxon>Papilionoideae</taxon>
        <taxon>50 kb inversion clade</taxon>
        <taxon>NPAAA clade</taxon>
        <taxon>indigoferoid/millettioid clade</taxon>
        <taxon>Phaseoleae</taxon>
        <taxon>Canavalia</taxon>
    </lineage>
</organism>
<accession>A0AAN9MR05</accession>
<evidence type="ECO:0000313" key="2">
    <source>
        <dbReference type="Proteomes" id="UP001367508"/>
    </source>
</evidence>
<name>A0AAN9MR05_CANGL</name>
<keyword evidence="2" id="KW-1185">Reference proteome</keyword>
<dbReference type="Proteomes" id="UP001367508">
    <property type="component" value="Unassembled WGS sequence"/>
</dbReference>
<sequence>MEMFATHKQLLQGQLCTSAKTRAGSIIGSMLNVFGLFPRGSLRCGAYSVVCYPFSLRSKSVMKIHETDFLEFVVLFELLKI</sequence>
<gene>
    <name evidence="1" type="ORF">VNO77_00935</name>
</gene>